<dbReference type="HOGENOM" id="CLU_2127486_0_0_1"/>
<dbReference type="Gramene" id="ORGLA11G0007300.1">
    <property type="protein sequence ID" value="ORGLA11G0007300.1"/>
    <property type="gene ID" value="ORGLA11G0007300"/>
</dbReference>
<evidence type="ECO:0000313" key="3">
    <source>
        <dbReference type="Proteomes" id="UP000007306"/>
    </source>
</evidence>
<dbReference type="STRING" id="4538.I1QX31"/>
<sequence length="114" mass="12705">GAGRSCSGGPRAGGGLKRRRAISGKPSSPPSYPFFRRRFRCDWFLVIESIGTEPKSWNCFCSASLILGRKKKGKRNKVSPLPATPHGSGFRSLFSIHYRIHFLKASFWFLTKGT</sequence>
<feature type="region of interest" description="Disordered" evidence="1">
    <location>
        <begin position="1"/>
        <end position="31"/>
    </location>
</feature>
<dbReference type="EnsemblPlants" id="ORGLA11G0007300.1">
    <property type="protein sequence ID" value="ORGLA11G0007300.1"/>
    <property type="gene ID" value="ORGLA11G0007300"/>
</dbReference>
<reference evidence="2" key="1">
    <citation type="submission" date="2015-06" db="UniProtKB">
        <authorList>
            <consortium name="EnsemblPlants"/>
        </authorList>
    </citation>
    <scope>IDENTIFICATION</scope>
</reference>
<organism evidence="2 3">
    <name type="scientific">Oryza glaberrima</name>
    <name type="common">African rice</name>
    <dbReference type="NCBI Taxonomy" id="4538"/>
    <lineage>
        <taxon>Eukaryota</taxon>
        <taxon>Viridiplantae</taxon>
        <taxon>Streptophyta</taxon>
        <taxon>Embryophyta</taxon>
        <taxon>Tracheophyta</taxon>
        <taxon>Spermatophyta</taxon>
        <taxon>Magnoliopsida</taxon>
        <taxon>Liliopsida</taxon>
        <taxon>Poales</taxon>
        <taxon>Poaceae</taxon>
        <taxon>BOP clade</taxon>
        <taxon>Oryzoideae</taxon>
        <taxon>Oryzeae</taxon>
        <taxon>Oryzinae</taxon>
        <taxon>Oryza</taxon>
    </lineage>
</organism>
<accession>I1QX31</accession>
<evidence type="ECO:0000256" key="1">
    <source>
        <dbReference type="SAM" id="MobiDB-lite"/>
    </source>
</evidence>
<reference evidence="2 3" key="2">
    <citation type="submission" date="2018-04" db="EMBL/GenBank/DDBJ databases">
        <title>OglaRS2 (Oryza glaberrima Reference Sequence Version 2).</title>
        <authorList>
            <person name="Zhang J."/>
            <person name="Kudrna D."/>
            <person name="Lee S."/>
            <person name="Talag J."/>
            <person name="Rajasekar S."/>
            <person name="Wing R.A."/>
        </authorList>
    </citation>
    <scope>NUCLEOTIDE SEQUENCE [LARGE SCALE GENOMIC DNA]</scope>
    <source>
        <strain evidence="2 3">cv. IRGC 96717</strain>
    </source>
</reference>
<proteinExistence type="predicted"/>
<dbReference type="Proteomes" id="UP000007306">
    <property type="component" value="Chromosome 11"/>
</dbReference>
<dbReference type="AlphaFoldDB" id="I1QX31"/>
<protein>
    <submittedName>
        <fullName evidence="2">Uncharacterized protein</fullName>
    </submittedName>
</protein>
<name>I1QX31_ORYGL</name>
<evidence type="ECO:0000313" key="2">
    <source>
        <dbReference type="EnsemblPlants" id="ORGLA11G0007300.1"/>
    </source>
</evidence>
<keyword evidence="3" id="KW-1185">Reference proteome</keyword>